<gene>
    <name evidence="1" type="ORF">MYCIT1_LOCUS19135</name>
    <name evidence="2" type="ORF">MYCIT1_LOCUS19313</name>
    <name evidence="3" type="ORF">MYCIT1_LOCUS19319</name>
    <name evidence="4" type="ORF">MYCIT1_LOCUS19353</name>
    <name evidence="5" type="ORF">MYCIT1_LOCUS19463</name>
</gene>
<dbReference type="EMBL" id="CAVNYO010000199">
    <property type="protein sequence ID" value="CAK5273125.1"/>
    <property type="molecule type" value="Genomic_DNA"/>
</dbReference>
<dbReference type="Proteomes" id="UP001295794">
    <property type="component" value="Unassembled WGS sequence"/>
</dbReference>
<evidence type="ECO:0000313" key="1">
    <source>
        <dbReference type="EMBL" id="CAK5273034.1"/>
    </source>
</evidence>
<organism evidence="4 6">
    <name type="scientific">Mycena citricolor</name>
    <dbReference type="NCBI Taxonomy" id="2018698"/>
    <lineage>
        <taxon>Eukaryota</taxon>
        <taxon>Fungi</taxon>
        <taxon>Dikarya</taxon>
        <taxon>Basidiomycota</taxon>
        <taxon>Agaricomycotina</taxon>
        <taxon>Agaricomycetes</taxon>
        <taxon>Agaricomycetidae</taxon>
        <taxon>Agaricales</taxon>
        <taxon>Marasmiineae</taxon>
        <taxon>Mycenaceae</taxon>
        <taxon>Mycena</taxon>
    </lineage>
</organism>
<accession>A0AAD2K158</accession>
<evidence type="ECO:0000313" key="2">
    <source>
        <dbReference type="EMBL" id="CAK5273125.1"/>
    </source>
</evidence>
<comment type="caution">
    <text evidence="4">The sequence shown here is derived from an EMBL/GenBank/DDBJ whole genome shotgun (WGS) entry which is preliminary data.</text>
</comment>
<evidence type="ECO:0000313" key="3">
    <source>
        <dbReference type="EMBL" id="CAK5273128.1"/>
    </source>
</evidence>
<dbReference type="AlphaFoldDB" id="A0AAD2K158"/>
<dbReference type="EMBL" id="CAVNYO010000199">
    <property type="protein sequence ID" value="CAK5273145.1"/>
    <property type="molecule type" value="Genomic_DNA"/>
</dbReference>
<evidence type="ECO:0000313" key="6">
    <source>
        <dbReference type="Proteomes" id="UP001295794"/>
    </source>
</evidence>
<feature type="non-terminal residue" evidence="4">
    <location>
        <position position="1"/>
    </location>
</feature>
<keyword evidence="6" id="KW-1185">Reference proteome</keyword>
<name>A0AAD2K158_9AGAR</name>
<proteinExistence type="predicted"/>
<sequence length="33" mass="3592">ALRVVIFNIGRAGQDTKIKAPITNINISINIDI</sequence>
<dbReference type="EMBL" id="CAVNYO010000214">
    <property type="protein sequence ID" value="CAK5273200.1"/>
    <property type="molecule type" value="Genomic_DNA"/>
</dbReference>
<evidence type="ECO:0000313" key="5">
    <source>
        <dbReference type="EMBL" id="CAK5273200.1"/>
    </source>
</evidence>
<evidence type="ECO:0000313" key="4">
    <source>
        <dbReference type="EMBL" id="CAK5273145.1"/>
    </source>
</evidence>
<dbReference type="EMBL" id="CAVNYO010000199">
    <property type="protein sequence ID" value="CAK5273128.1"/>
    <property type="molecule type" value="Genomic_DNA"/>
</dbReference>
<reference evidence="4" key="1">
    <citation type="submission" date="2023-11" db="EMBL/GenBank/DDBJ databases">
        <authorList>
            <person name="De Vega J J."/>
            <person name="De Vega J J."/>
        </authorList>
    </citation>
    <scope>NUCLEOTIDE SEQUENCE</scope>
</reference>
<dbReference type="EMBL" id="CAVNYO010000194">
    <property type="protein sequence ID" value="CAK5273034.1"/>
    <property type="molecule type" value="Genomic_DNA"/>
</dbReference>
<protein>
    <submittedName>
        <fullName evidence="4">Uncharacterized protein</fullName>
    </submittedName>
</protein>